<dbReference type="InterPro" id="IPR007712">
    <property type="entry name" value="RelE/ParE_toxin"/>
</dbReference>
<evidence type="ECO:0000313" key="3">
    <source>
        <dbReference type="Proteomes" id="UP000184997"/>
    </source>
</evidence>
<dbReference type="RefSeq" id="WP_009608542.1">
    <property type="nucleotide sequence ID" value="NZ_CP076252.1"/>
</dbReference>
<dbReference type="Pfam" id="PF05016">
    <property type="entry name" value="ParE_toxin"/>
    <property type="match status" value="1"/>
</dbReference>
<dbReference type="AlphaFoldDB" id="A0A1M4IP08"/>
<keyword evidence="1" id="KW-1277">Toxin-antitoxin system</keyword>
<protein>
    <recommendedName>
        <fullName evidence="4">Type II toxin-antitoxin system RelE/ParE family toxin</fullName>
    </recommendedName>
</protein>
<organism evidence="2 3">
    <name type="scientific">Xanthomonas graminis pv. graminis</name>
    <dbReference type="NCBI Taxonomy" id="134874"/>
    <lineage>
        <taxon>Bacteria</taxon>
        <taxon>Pseudomonadati</taxon>
        <taxon>Pseudomonadota</taxon>
        <taxon>Gammaproteobacteria</taxon>
        <taxon>Lysobacterales</taxon>
        <taxon>Lysobacteraceae</taxon>
        <taxon>Xanthomonas</taxon>
        <taxon>Xanthomonas translucens group</taxon>
        <taxon>Xanthomonas graminis</taxon>
    </lineage>
</organism>
<dbReference type="Proteomes" id="UP000184997">
    <property type="component" value="Unassembled WGS sequence"/>
</dbReference>
<proteinExistence type="predicted"/>
<evidence type="ECO:0000256" key="1">
    <source>
        <dbReference type="ARBA" id="ARBA00022649"/>
    </source>
</evidence>
<sequence length="112" mass="12423">MARIRLGPGVIEDLERIAVSLRDQERAHAEERAEEIVSAFDVLAGNPLIGRPVHGDSRELVMGRGSRGDVALYRYVDVTDTVVVLAIRAQRAMHAMHETKARTPAPITKKDR</sequence>
<accession>A0A1M4IP08</accession>
<dbReference type="InterPro" id="IPR035093">
    <property type="entry name" value="RelE/ParE_toxin_dom_sf"/>
</dbReference>
<dbReference type="EMBL" id="FLUK01000207">
    <property type="protein sequence ID" value="SBV88654.1"/>
    <property type="molecule type" value="Genomic_DNA"/>
</dbReference>
<name>A0A1M4IP08_9XANT</name>
<reference evidence="3" key="1">
    <citation type="submission" date="2016-07" db="EMBL/GenBank/DDBJ databases">
        <authorList>
            <person name="Florea S."/>
            <person name="Webb J.S."/>
            <person name="Jaromczyk J."/>
            <person name="Schardl C.L."/>
        </authorList>
    </citation>
    <scope>NUCLEOTIDE SEQUENCE [LARGE SCALE GENOMIC DNA]</scope>
</reference>
<evidence type="ECO:0000313" key="2">
    <source>
        <dbReference type="EMBL" id="SBV88654.1"/>
    </source>
</evidence>
<dbReference type="Gene3D" id="3.30.2310.20">
    <property type="entry name" value="RelE-like"/>
    <property type="match status" value="1"/>
</dbReference>
<evidence type="ECO:0008006" key="4">
    <source>
        <dbReference type="Google" id="ProtNLM"/>
    </source>
</evidence>
<gene>
    <name evidence="2" type="ORF">XTGNCPPB3709_2601</name>
</gene>